<evidence type="ECO:0000256" key="1">
    <source>
        <dbReference type="ARBA" id="ARBA00022737"/>
    </source>
</evidence>
<dbReference type="InterPro" id="IPR050745">
    <property type="entry name" value="Multifunctional_regulatory"/>
</dbReference>
<dbReference type="PANTHER" id="PTHR24189:SF50">
    <property type="entry name" value="ANKYRIN REPEAT AND SOCS BOX PROTEIN 2"/>
    <property type="match status" value="1"/>
</dbReference>
<evidence type="ECO:0000313" key="5">
    <source>
        <dbReference type="EMBL" id="KAH7347223.1"/>
    </source>
</evidence>
<dbReference type="PANTHER" id="PTHR24189">
    <property type="entry name" value="MYOTROPHIN"/>
    <property type="match status" value="1"/>
</dbReference>
<feature type="region of interest" description="Disordered" evidence="4">
    <location>
        <begin position="560"/>
        <end position="597"/>
    </location>
</feature>
<keyword evidence="1" id="KW-0677">Repeat</keyword>
<dbReference type="Proteomes" id="UP000813385">
    <property type="component" value="Unassembled WGS sequence"/>
</dbReference>
<feature type="region of interest" description="Disordered" evidence="4">
    <location>
        <begin position="91"/>
        <end position="124"/>
    </location>
</feature>
<evidence type="ECO:0000256" key="3">
    <source>
        <dbReference type="PROSITE-ProRule" id="PRU00023"/>
    </source>
</evidence>
<dbReference type="OrthoDB" id="194358at2759"/>
<protein>
    <recommendedName>
        <fullName evidence="7">Ankyrin</fullName>
    </recommendedName>
</protein>
<keyword evidence="2 3" id="KW-0040">ANK repeat</keyword>
<name>A0A8K0WY30_9PEZI</name>
<dbReference type="InterPro" id="IPR002110">
    <property type="entry name" value="Ankyrin_rpt"/>
</dbReference>
<reference evidence="5" key="1">
    <citation type="journal article" date="2021" name="Nat. Commun.">
        <title>Genetic determinants of endophytism in the Arabidopsis root mycobiome.</title>
        <authorList>
            <person name="Mesny F."/>
            <person name="Miyauchi S."/>
            <person name="Thiergart T."/>
            <person name="Pickel B."/>
            <person name="Atanasova L."/>
            <person name="Karlsson M."/>
            <person name="Huettel B."/>
            <person name="Barry K.W."/>
            <person name="Haridas S."/>
            <person name="Chen C."/>
            <person name="Bauer D."/>
            <person name="Andreopoulos W."/>
            <person name="Pangilinan J."/>
            <person name="LaButti K."/>
            <person name="Riley R."/>
            <person name="Lipzen A."/>
            <person name="Clum A."/>
            <person name="Drula E."/>
            <person name="Henrissat B."/>
            <person name="Kohler A."/>
            <person name="Grigoriev I.V."/>
            <person name="Martin F.M."/>
            <person name="Hacquard S."/>
        </authorList>
    </citation>
    <scope>NUCLEOTIDE SEQUENCE</scope>
    <source>
        <strain evidence="5">MPI-CAGE-AT-0016</strain>
    </source>
</reference>
<evidence type="ECO:0000256" key="4">
    <source>
        <dbReference type="SAM" id="MobiDB-lite"/>
    </source>
</evidence>
<dbReference type="Pfam" id="PF12796">
    <property type="entry name" value="Ank_2"/>
    <property type="match status" value="1"/>
</dbReference>
<dbReference type="EMBL" id="JAGPXD010000007">
    <property type="protein sequence ID" value="KAH7347223.1"/>
    <property type="molecule type" value="Genomic_DNA"/>
</dbReference>
<dbReference type="AlphaFoldDB" id="A0A8K0WY30"/>
<dbReference type="PROSITE" id="PS50088">
    <property type="entry name" value="ANK_REPEAT"/>
    <property type="match status" value="1"/>
</dbReference>
<dbReference type="PROSITE" id="PS50297">
    <property type="entry name" value="ANK_REP_REGION"/>
    <property type="match status" value="1"/>
</dbReference>
<sequence>MVSDSVGSSVGQTGRPSMWDASGERKLARLYTYTRLSMDQMQKVLTALVFRERPKPPGEDSIHKKLSTNLDKEMRWLRPKTDTDMSRRFAGLATSPTRSQPPDNALRRGHSRATSSSISSHNTIDHFVEDEPTVTPNFNTFYLAEHNPGMYLGQSATTRSPAVLPAVTTAHVAFAASRGRPEGPATHGLGIDPMSAQSRLMRQSTILSTTTDMTSNTIQQALPDCPEGLVRKVSKLMKRYTIPTPPIGPDTPEISQSVSPGGMENPWTYDEDEDLLRNNDRPLPGAFLQMDREMLGDRQCRGPESPDHQTRCYCDAAAAAAAAPVAAAPGKQVSHHWVSESGLSYQVQNILSHGPAAIVNSGLLDPYGNTMLHLLAARDNIPHGDLDAASELAENPGATNSAGQTFLHLLGPSWIASPKSLIKLLRRLDRSGDMDIYARDVYGRTIFHILEDRFEDDARPILDSILQPFQHELYHHRDAFGVLPGYAQKRPALQLDTSFLGPGHRASLPIVGDGNYSDQARLLQFIEAAHLDSTREDDLGRNGLHCLAAVILSEDTLRAQYPHDDSPPVADSPSNTRKRKFHTPYIEKNKSDSTKGRLGFRQEVLQTLLRAGADPNHYAKDGTTPLMAFILHLPEDGDYKIPPAILANLITAGARVDARNRKGETALHVAVRSGRKLAARILVQNGANVHARDSAGRSVLDVLDIKYARSRPDHKANAIYEACRAWLTGSEGKAVQNPSITQEWGWRGQ</sequence>
<dbReference type="SMART" id="SM00248">
    <property type="entry name" value="ANK"/>
    <property type="match status" value="3"/>
</dbReference>
<keyword evidence="6" id="KW-1185">Reference proteome</keyword>
<organism evidence="5 6">
    <name type="scientific">Plectosphaerella cucumerina</name>
    <dbReference type="NCBI Taxonomy" id="40658"/>
    <lineage>
        <taxon>Eukaryota</taxon>
        <taxon>Fungi</taxon>
        <taxon>Dikarya</taxon>
        <taxon>Ascomycota</taxon>
        <taxon>Pezizomycotina</taxon>
        <taxon>Sordariomycetes</taxon>
        <taxon>Hypocreomycetidae</taxon>
        <taxon>Glomerellales</taxon>
        <taxon>Plectosphaerellaceae</taxon>
        <taxon>Plectosphaerella</taxon>
    </lineage>
</organism>
<dbReference type="SUPFAM" id="SSF48403">
    <property type="entry name" value="Ankyrin repeat"/>
    <property type="match status" value="1"/>
</dbReference>
<feature type="repeat" description="ANK" evidence="3">
    <location>
        <begin position="662"/>
        <end position="694"/>
    </location>
</feature>
<evidence type="ECO:0008006" key="7">
    <source>
        <dbReference type="Google" id="ProtNLM"/>
    </source>
</evidence>
<proteinExistence type="predicted"/>
<evidence type="ECO:0000256" key="2">
    <source>
        <dbReference type="ARBA" id="ARBA00023043"/>
    </source>
</evidence>
<feature type="compositionally biased region" description="Basic and acidic residues" evidence="4">
    <location>
        <begin position="585"/>
        <end position="595"/>
    </location>
</feature>
<dbReference type="InterPro" id="IPR036770">
    <property type="entry name" value="Ankyrin_rpt-contain_sf"/>
</dbReference>
<comment type="caution">
    <text evidence="5">The sequence shown here is derived from an EMBL/GenBank/DDBJ whole genome shotgun (WGS) entry which is preliminary data.</text>
</comment>
<evidence type="ECO:0000313" key="6">
    <source>
        <dbReference type="Proteomes" id="UP000813385"/>
    </source>
</evidence>
<accession>A0A8K0WY30</accession>
<dbReference type="Gene3D" id="1.25.40.20">
    <property type="entry name" value="Ankyrin repeat-containing domain"/>
    <property type="match status" value="2"/>
</dbReference>
<gene>
    <name evidence="5" type="ORF">B0T11DRAFT_140403</name>
</gene>